<accession>A0A7C4Q4J0</accession>
<organism evidence="1">
    <name type="scientific">Bellilinea caldifistulae</name>
    <dbReference type="NCBI Taxonomy" id="360411"/>
    <lineage>
        <taxon>Bacteria</taxon>
        <taxon>Bacillati</taxon>
        <taxon>Chloroflexota</taxon>
        <taxon>Anaerolineae</taxon>
        <taxon>Anaerolineales</taxon>
        <taxon>Anaerolineaceae</taxon>
        <taxon>Bellilinea</taxon>
    </lineage>
</organism>
<reference evidence="1" key="1">
    <citation type="journal article" date="2020" name="mSystems">
        <title>Genome- and Community-Level Interaction Insights into Carbon Utilization and Element Cycling Functions of Hydrothermarchaeota in Hydrothermal Sediment.</title>
        <authorList>
            <person name="Zhou Z."/>
            <person name="Liu Y."/>
            <person name="Xu W."/>
            <person name="Pan J."/>
            <person name="Luo Z.H."/>
            <person name="Li M."/>
        </authorList>
    </citation>
    <scope>NUCLEOTIDE SEQUENCE [LARGE SCALE GENOMIC DNA]</scope>
    <source>
        <strain evidence="1">SpSt-556</strain>
    </source>
</reference>
<dbReference type="EMBL" id="DSXR01000097">
    <property type="protein sequence ID" value="HGS87909.1"/>
    <property type="molecule type" value="Genomic_DNA"/>
</dbReference>
<dbReference type="PROSITE" id="PS51257">
    <property type="entry name" value="PROKAR_LIPOPROTEIN"/>
    <property type="match status" value="1"/>
</dbReference>
<proteinExistence type="predicted"/>
<dbReference type="AlphaFoldDB" id="A0A7C4Q4J0"/>
<comment type="caution">
    <text evidence="1">The sequence shown here is derived from an EMBL/GenBank/DDBJ whole genome shotgun (WGS) entry which is preliminary data.</text>
</comment>
<evidence type="ECO:0000313" key="1">
    <source>
        <dbReference type="EMBL" id="HGS87909.1"/>
    </source>
</evidence>
<sequence length="561" mass="61770">MKQFSVFLLLVLILSACRPGNNPATAPDRGASQAEFQWIFETTNEPLVITTVPDIARQVQALIPLQGGSLTVSGADGTRYTLEIPPDALTTETLISMTPLASLEGIPFGSSEVMAVQLEPEGAFFNNFLTLTITPPQEIPLDQQILYGFQGSQNELTLAAPVINSAEIKILIQHFSGYGVTKGLLADIEPYRQRLGGAAESRLQSEAAYQLGRVRQQQLLGTGDTGDDLKTIFEDLFARFDREVVQPRLAAAGESCAAGRLALQTLLSVERQKQLLGMSSDEDVSNMQNLFETVGMTCLKEEYELCAEDHIIHRMIPVWLGIERQSQLLGAPEGGTPLTQEARRLTEQCLRFDLEFYSSGSFDDGGDGYDSVVRSKIPIRFNTGDMKFTGKAPLVNESFEFRVKGCRVNNQRGGSTFELIDFAYISDTHSPNDQLGYVRDLNMTYFPERTTESFTITCPGPPDVTYTFPPSPLWWGIYLVTHFEELGDMDSGISVPPAELLEQLTFGGGMNLPVNAGGGYTATDWEILGGEYFAKKEWIKELSGEGVVETGTFKLYHRPGE</sequence>
<protein>
    <submittedName>
        <fullName evidence="1">Uncharacterized protein</fullName>
    </submittedName>
</protein>
<name>A0A7C4Q4J0_9CHLR</name>
<gene>
    <name evidence="1" type="ORF">ENT17_09855</name>
</gene>